<dbReference type="InterPro" id="IPR036396">
    <property type="entry name" value="Cyt_P450_sf"/>
</dbReference>
<evidence type="ECO:0000256" key="10">
    <source>
        <dbReference type="ARBA" id="ARBA00023002"/>
    </source>
</evidence>
<reference evidence="16" key="1">
    <citation type="submission" date="2007-03" db="EMBL/GenBank/DDBJ databases">
        <title>Annotation of Culex pipiens quinquefasciatus.</title>
        <authorList>
            <consortium name="The Broad Institute Genome Sequencing Platform"/>
            <person name="Atkinson P.W."/>
            <person name="Hemingway J."/>
            <person name="Christensen B.M."/>
            <person name="Higgs S."/>
            <person name="Kodira C."/>
            <person name="Hannick L."/>
            <person name="Megy K."/>
            <person name="O'Leary S."/>
            <person name="Pearson M."/>
            <person name="Haas B.J."/>
            <person name="Mauceli E."/>
            <person name="Wortman J.R."/>
            <person name="Lee N.H."/>
            <person name="Guigo R."/>
            <person name="Stanke M."/>
            <person name="Alvarado L."/>
            <person name="Amedeo P."/>
            <person name="Antoine C.H."/>
            <person name="Arensburger P."/>
            <person name="Bidwell S.L."/>
            <person name="Crawford M."/>
            <person name="Camaro F."/>
            <person name="Devon K."/>
            <person name="Engels R."/>
            <person name="Hammond M."/>
            <person name="Howarth C."/>
            <person name="Koehrsen M."/>
            <person name="Lawson D."/>
            <person name="Montgomery P."/>
            <person name="Nene V."/>
            <person name="Nusbaum C."/>
            <person name="Puiu D."/>
            <person name="Romero-Severson J."/>
            <person name="Severson D.W."/>
            <person name="Shumway M."/>
            <person name="Sisk P."/>
            <person name="Stolte C."/>
            <person name="Zeng Q."/>
            <person name="Eisenstadt E."/>
            <person name="Fraser-Liggett C."/>
            <person name="Strausberg R."/>
            <person name="Galagan J."/>
            <person name="Birren B."/>
            <person name="Collins F.H."/>
        </authorList>
    </citation>
    <scope>NUCLEOTIDE SEQUENCE [LARGE SCALE GENOMIC DNA]</scope>
    <source>
        <strain evidence="16">JHB</strain>
    </source>
</reference>
<accession>B0WR63</accession>
<keyword evidence="7 14" id="KW-0479">Metal-binding</keyword>
<comment type="similarity">
    <text evidence="5 15">Belongs to the cytochrome P450 family.</text>
</comment>
<evidence type="ECO:0000313" key="18">
    <source>
        <dbReference type="Proteomes" id="UP000002320"/>
    </source>
</evidence>
<proteinExistence type="inferred from homology"/>
<evidence type="ECO:0000256" key="13">
    <source>
        <dbReference type="ARBA" id="ARBA00023136"/>
    </source>
</evidence>
<dbReference type="GO" id="GO:0016705">
    <property type="term" value="F:oxidoreductase activity, acting on paired donors, with incorporation or reduction of molecular oxygen"/>
    <property type="evidence" value="ECO:0007669"/>
    <property type="project" value="InterPro"/>
</dbReference>
<evidence type="ECO:0000256" key="14">
    <source>
        <dbReference type="PIRSR" id="PIRSR602401-1"/>
    </source>
</evidence>
<evidence type="ECO:0000256" key="7">
    <source>
        <dbReference type="ARBA" id="ARBA00022723"/>
    </source>
</evidence>
<dbReference type="InterPro" id="IPR001128">
    <property type="entry name" value="Cyt_P450"/>
</dbReference>
<dbReference type="PRINTS" id="PR00385">
    <property type="entry name" value="P450"/>
</dbReference>
<dbReference type="STRING" id="7176.B0WR63"/>
<dbReference type="PRINTS" id="PR00463">
    <property type="entry name" value="EP450I"/>
</dbReference>
<dbReference type="PROSITE" id="PS00086">
    <property type="entry name" value="CYTOCHROME_P450"/>
    <property type="match status" value="1"/>
</dbReference>
<sequence length="499" mass="57609">MFVLLVVFAVLLLLLFLDYANKVRFSWITNNLPTVPKCYPLIGNVLMFTGKSKVDRFELFNRAFRAKNRLQLAWAGPSPFVMVLHPDLISKVLCDPNCCDRPMFYRFLKLKLGIFSAEYDFWKPARKMLNPTFNVKTLNDFVPLFEKCALMMVDRLKSCPKGVALDIAEYTRRCALEMVLATTLGASVLVRDENEKFLECLRILFVIVGKRMFNGLLFSDLIYSFTQDYVDEERARKFVTEFSLKVCTQVQRQEVLKGTSREEESEEGIRTSRIFIDQLLTMADTDGQLTDENICEQILTIIIAGSDTSGFTVAYTCLFLAMFPYHQDRLMEEIDTFHPPGGPAITPDTLKDLPFMDQFLKESMRIAPMGPLVGRQNTADIELDGHRIPKGTSLSLNFFELHRRQDIWGPNAHQFDPENFAPERTEGRHPFAFVPFSSGYRNCIGWKYAMINTKVMLIHILRNFRLKTELRFEELRFASSVTLDMLHKHMVVLEPRSRV</sequence>
<dbReference type="EMBL" id="DS232052">
    <property type="protein sequence ID" value="EDS33237.1"/>
    <property type="molecule type" value="Genomic_DNA"/>
</dbReference>
<keyword evidence="10 15" id="KW-0560">Oxidoreductase</keyword>
<evidence type="ECO:0000256" key="6">
    <source>
        <dbReference type="ARBA" id="ARBA00022617"/>
    </source>
</evidence>
<evidence type="ECO:0000256" key="2">
    <source>
        <dbReference type="ARBA" id="ARBA00003690"/>
    </source>
</evidence>
<dbReference type="GO" id="GO:0005789">
    <property type="term" value="C:endoplasmic reticulum membrane"/>
    <property type="evidence" value="ECO:0007669"/>
    <property type="project" value="UniProtKB-SubCell"/>
</dbReference>
<dbReference type="CDD" id="cd11057">
    <property type="entry name" value="CYP313-like"/>
    <property type="match status" value="1"/>
</dbReference>
<keyword evidence="18" id="KW-1185">Reference proteome</keyword>
<comment type="subcellular location">
    <subcellularLocation>
        <location evidence="4">Endoplasmic reticulum membrane</location>
        <topology evidence="4">Peripheral membrane protein</topology>
    </subcellularLocation>
    <subcellularLocation>
        <location evidence="3">Microsome membrane</location>
        <topology evidence="3">Peripheral membrane protein</topology>
    </subcellularLocation>
</comment>
<keyword evidence="9" id="KW-0492">Microsome</keyword>
<dbReference type="InterPro" id="IPR002401">
    <property type="entry name" value="Cyt_P450_E_grp-I"/>
</dbReference>
<dbReference type="InterPro" id="IPR017972">
    <property type="entry name" value="Cyt_P450_CS"/>
</dbReference>
<dbReference type="PANTHER" id="PTHR24291">
    <property type="entry name" value="CYTOCHROME P450 FAMILY 4"/>
    <property type="match status" value="1"/>
</dbReference>
<keyword evidence="13" id="KW-0472">Membrane</keyword>
<protein>
    <submittedName>
        <fullName evidence="16">Cytochrome P450 19 type I</fullName>
    </submittedName>
</protein>
<dbReference type="eggNOG" id="KOG0157">
    <property type="taxonomic scope" value="Eukaryota"/>
</dbReference>
<evidence type="ECO:0000313" key="16">
    <source>
        <dbReference type="EMBL" id="EDS33237.1"/>
    </source>
</evidence>
<dbReference type="HOGENOM" id="CLU_001570_5_1_1"/>
<dbReference type="GO" id="GO:0020037">
    <property type="term" value="F:heme binding"/>
    <property type="evidence" value="ECO:0007669"/>
    <property type="project" value="InterPro"/>
</dbReference>
<dbReference type="PANTHER" id="PTHR24291:SF189">
    <property type="entry name" value="CYTOCHROME P450 4C3-RELATED"/>
    <property type="match status" value="1"/>
</dbReference>
<keyword evidence="12 15" id="KW-0503">Monooxygenase</keyword>
<reference evidence="17" key="2">
    <citation type="submission" date="2021-02" db="UniProtKB">
        <authorList>
            <consortium name="EnsemblMetazoa"/>
        </authorList>
    </citation>
    <scope>IDENTIFICATION</scope>
    <source>
        <strain evidence="17">JHB</strain>
    </source>
</reference>
<dbReference type="VEuPathDB" id="VectorBase:CQUJHB012850"/>
<comment type="cofactor">
    <cofactor evidence="1 14">
        <name>heme</name>
        <dbReference type="ChEBI" id="CHEBI:30413"/>
    </cofactor>
</comment>
<keyword evidence="6 14" id="KW-0349">Heme</keyword>
<comment type="function">
    <text evidence="2">May be involved in the metabolism of insect hormones and in the breakdown of synthetic insecticides.</text>
</comment>
<evidence type="ECO:0000256" key="12">
    <source>
        <dbReference type="ARBA" id="ARBA00023033"/>
    </source>
</evidence>
<evidence type="ECO:0000313" key="17">
    <source>
        <dbReference type="EnsemblMetazoa" id="CPIJ009570-PA"/>
    </source>
</evidence>
<organism>
    <name type="scientific">Culex quinquefasciatus</name>
    <name type="common">Southern house mosquito</name>
    <name type="synonym">Culex pungens</name>
    <dbReference type="NCBI Taxonomy" id="7176"/>
    <lineage>
        <taxon>Eukaryota</taxon>
        <taxon>Metazoa</taxon>
        <taxon>Ecdysozoa</taxon>
        <taxon>Arthropoda</taxon>
        <taxon>Hexapoda</taxon>
        <taxon>Insecta</taxon>
        <taxon>Pterygota</taxon>
        <taxon>Neoptera</taxon>
        <taxon>Endopterygota</taxon>
        <taxon>Diptera</taxon>
        <taxon>Nematocera</taxon>
        <taxon>Culicoidea</taxon>
        <taxon>Culicidae</taxon>
        <taxon>Culicinae</taxon>
        <taxon>Culicini</taxon>
        <taxon>Culex</taxon>
        <taxon>Culex</taxon>
    </lineage>
</organism>
<evidence type="ECO:0000256" key="3">
    <source>
        <dbReference type="ARBA" id="ARBA00004174"/>
    </source>
</evidence>
<dbReference type="OrthoDB" id="1470350at2759"/>
<dbReference type="InterPro" id="IPR050196">
    <property type="entry name" value="Cytochrome_P450_Monoox"/>
</dbReference>
<dbReference type="GO" id="GO:0005506">
    <property type="term" value="F:iron ion binding"/>
    <property type="evidence" value="ECO:0007669"/>
    <property type="project" value="InterPro"/>
</dbReference>
<evidence type="ECO:0000256" key="9">
    <source>
        <dbReference type="ARBA" id="ARBA00022848"/>
    </source>
</evidence>
<dbReference type="GO" id="GO:0004497">
    <property type="term" value="F:monooxygenase activity"/>
    <property type="evidence" value="ECO:0007669"/>
    <property type="project" value="UniProtKB-KW"/>
</dbReference>
<dbReference type="EnsemblMetazoa" id="CPIJ009570-RA">
    <property type="protein sequence ID" value="CPIJ009570-PA"/>
    <property type="gene ID" value="CPIJ009570"/>
</dbReference>
<dbReference type="KEGG" id="cqu:CpipJ_CPIJ009570"/>
<dbReference type="OMA" id="SPCRIWL"/>
<evidence type="ECO:0000256" key="11">
    <source>
        <dbReference type="ARBA" id="ARBA00023004"/>
    </source>
</evidence>
<keyword evidence="11 14" id="KW-0408">Iron</keyword>
<evidence type="ECO:0000256" key="8">
    <source>
        <dbReference type="ARBA" id="ARBA00022824"/>
    </source>
</evidence>
<evidence type="ECO:0000256" key="5">
    <source>
        <dbReference type="ARBA" id="ARBA00010617"/>
    </source>
</evidence>
<dbReference type="VEuPathDB" id="VectorBase:CPIJ009570"/>
<keyword evidence="8" id="KW-0256">Endoplasmic reticulum</keyword>
<evidence type="ECO:0000256" key="15">
    <source>
        <dbReference type="RuleBase" id="RU000461"/>
    </source>
</evidence>
<feature type="binding site" description="axial binding residue" evidence="14">
    <location>
        <position position="443"/>
    </location>
    <ligand>
        <name>heme</name>
        <dbReference type="ChEBI" id="CHEBI:30413"/>
    </ligand>
    <ligandPart>
        <name>Fe</name>
        <dbReference type="ChEBI" id="CHEBI:18248"/>
    </ligandPart>
</feature>
<dbReference type="InParanoid" id="B0WR63"/>
<dbReference type="SUPFAM" id="SSF48264">
    <property type="entry name" value="Cytochrome P450"/>
    <property type="match status" value="1"/>
</dbReference>
<evidence type="ECO:0000256" key="1">
    <source>
        <dbReference type="ARBA" id="ARBA00001971"/>
    </source>
</evidence>
<dbReference type="Proteomes" id="UP000002320">
    <property type="component" value="Unassembled WGS sequence"/>
</dbReference>
<gene>
    <name evidence="17" type="primary">6042036</name>
    <name evidence="16" type="ORF">CpipJ_CPIJ009570</name>
</gene>
<evidence type="ECO:0000256" key="4">
    <source>
        <dbReference type="ARBA" id="ARBA00004406"/>
    </source>
</evidence>
<dbReference type="AlphaFoldDB" id="B0WR63"/>
<name>B0WR63_CULQU</name>
<dbReference type="Pfam" id="PF00067">
    <property type="entry name" value="p450"/>
    <property type="match status" value="1"/>
</dbReference>
<dbReference type="Gene3D" id="1.10.630.10">
    <property type="entry name" value="Cytochrome P450"/>
    <property type="match status" value="1"/>
</dbReference>